<dbReference type="Proteomes" id="UP000195781">
    <property type="component" value="Unassembled WGS sequence"/>
</dbReference>
<dbReference type="Pfam" id="PF07687">
    <property type="entry name" value="M20_dimer"/>
    <property type="match status" value="1"/>
</dbReference>
<dbReference type="InterPro" id="IPR036264">
    <property type="entry name" value="Bact_exopeptidase_dim_dom"/>
</dbReference>
<accession>A0A1Y3XZX1</accession>
<feature type="binding site" evidence="1">
    <location>
        <position position="120"/>
    </location>
    <ligand>
        <name>Mn(2+)</name>
        <dbReference type="ChEBI" id="CHEBI:29035"/>
        <label>2</label>
    </ligand>
</feature>
<feature type="binding site" evidence="1">
    <location>
        <position position="122"/>
    </location>
    <ligand>
        <name>Mn(2+)</name>
        <dbReference type="ChEBI" id="CHEBI:29035"/>
        <label>2</label>
    </ligand>
</feature>
<dbReference type="PIRSF" id="PIRSF005962">
    <property type="entry name" value="Pept_M20D_amidohydro"/>
    <property type="match status" value="1"/>
</dbReference>
<dbReference type="GO" id="GO:0016787">
    <property type="term" value="F:hydrolase activity"/>
    <property type="evidence" value="ECO:0007669"/>
    <property type="project" value="InterPro"/>
</dbReference>
<dbReference type="InterPro" id="IPR017439">
    <property type="entry name" value="Amidohydrolase"/>
</dbReference>
<reference evidence="4" key="1">
    <citation type="submission" date="2017-04" db="EMBL/GenBank/DDBJ databases">
        <title>Function of individual gut microbiota members based on whole genome sequencing of pure cultures obtained from chicken caecum.</title>
        <authorList>
            <person name="Medvecky M."/>
            <person name="Cejkova D."/>
            <person name="Polansky O."/>
            <person name="Karasova D."/>
            <person name="Kubasova T."/>
            <person name="Cizek A."/>
            <person name="Rychlik I."/>
        </authorList>
    </citation>
    <scope>NUCLEOTIDE SEQUENCE [LARGE SCALE GENOMIC DNA]</scope>
    <source>
        <strain evidence="4">An5</strain>
    </source>
</reference>
<dbReference type="AlphaFoldDB" id="A0A1Y3XZX1"/>
<keyword evidence="1" id="KW-0464">Manganese</keyword>
<sequence>MFDIRAAAEGVLDDVIQDRRALHRCPEVGFATPDTAAYVGRALDGMGIAWRPCGGAIPQETIDLYERGGYGHYEETTGIVAAIGSGSPCILLRADMDALPMGEETGLPFSSERAGAMHACGHDAHTAMLLGAARILKEHEAELPGTVKLMFQPGEEMGMGSALMMRDGLLENPRVDAAFALHVMPDKPLGQVFYAPGASTSSMDCWTITVRGRGGHSSQPQLTIDPNMIATQIYTQLNLLFTREADPSKMVTFSIGALAGGTLTNIIPDEAVLQANMRTLSTPDRNHLLARVPEMAECIARAWRGTCDIDLIEMPTTENDPQFLPEAIEFIGGVLGKDAVHRCEPMAGSEDFSYVSQAVPSAFVQLGAGAPGWAPVHNSKMVLDESALACGVAAHVAVALGWLRRRAGDPDPKE</sequence>
<keyword evidence="4" id="KW-1185">Reference proteome</keyword>
<dbReference type="EMBL" id="NFIE01000010">
    <property type="protein sequence ID" value="OUN88659.1"/>
    <property type="molecule type" value="Genomic_DNA"/>
</dbReference>
<dbReference type="InterPro" id="IPR011650">
    <property type="entry name" value="Peptidase_M20_dimer"/>
</dbReference>
<name>A0A1Y3XZX1_9ACTN</name>
<keyword evidence="1" id="KW-0479">Metal-binding</keyword>
<dbReference type="SUPFAM" id="SSF55031">
    <property type="entry name" value="Bacterial exopeptidase dimerisation domain"/>
    <property type="match status" value="1"/>
</dbReference>
<feature type="binding site" evidence="1">
    <location>
        <position position="182"/>
    </location>
    <ligand>
        <name>Mn(2+)</name>
        <dbReference type="ChEBI" id="CHEBI:29035"/>
        <label>2</label>
    </ligand>
</feature>
<dbReference type="Pfam" id="PF01546">
    <property type="entry name" value="Peptidase_M20"/>
    <property type="match status" value="1"/>
</dbReference>
<organism evidence="3 4">
    <name type="scientific">[Collinsella] massiliensis</name>
    <dbReference type="NCBI Taxonomy" id="1232426"/>
    <lineage>
        <taxon>Bacteria</taxon>
        <taxon>Bacillati</taxon>
        <taxon>Actinomycetota</taxon>
        <taxon>Coriobacteriia</taxon>
        <taxon>Coriobacteriales</taxon>
        <taxon>Coriobacteriaceae</taxon>
        <taxon>Enorma</taxon>
    </lineage>
</organism>
<evidence type="ECO:0000259" key="2">
    <source>
        <dbReference type="Pfam" id="PF07687"/>
    </source>
</evidence>
<dbReference type="PANTHER" id="PTHR11014:SF63">
    <property type="entry name" value="METALLOPEPTIDASE, PUTATIVE (AFU_ORTHOLOGUE AFUA_6G09600)-RELATED"/>
    <property type="match status" value="1"/>
</dbReference>
<dbReference type="OrthoDB" id="9777385at2"/>
<dbReference type="SUPFAM" id="SSF53187">
    <property type="entry name" value="Zn-dependent exopeptidases"/>
    <property type="match status" value="1"/>
</dbReference>
<dbReference type="CDD" id="cd03886">
    <property type="entry name" value="M20_Acy1"/>
    <property type="match status" value="1"/>
</dbReference>
<dbReference type="InterPro" id="IPR002933">
    <property type="entry name" value="Peptidase_M20"/>
</dbReference>
<dbReference type="NCBIfam" id="TIGR01891">
    <property type="entry name" value="amidohydrolases"/>
    <property type="match status" value="1"/>
</dbReference>
<evidence type="ECO:0000313" key="3">
    <source>
        <dbReference type="EMBL" id="OUN88659.1"/>
    </source>
</evidence>
<dbReference type="PANTHER" id="PTHR11014">
    <property type="entry name" value="PEPTIDASE M20 FAMILY MEMBER"/>
    <property type="match status" value="1"/>
</dbReference>
<evidence type="ECO:0000313" key="4">
    <source>
        <dbReference type="Proteomes" id="UP000195781"/>
    </source>
</evidence>
<comment type="caution">
    <text evidence="3">The sequence shown here is derived from an EMBL/GenBank/DDBJ whole genome shotgun (WGS) entry which is preliminary data.</text>
</comment>
<dbReference type="RefSeq" id="WP_094335478.1">
    <property type="nucleotide sequence ID" value="NZ_NFIE01000010.1"/>
</dbReference>
<dbReference type="Gene3D" id="3.30.70.360">
    <property type="match status" value="1"/>
</dbReference>
<gene>
    <name evidence="3" type="ORF">B5G02_05435</name>
</gene>
<comment type="cofactor">
    <cofactor evidence="1">
        <name>Mn(2+)</name>
        <dbReference type="ChEBI" id="CHEBI:29035"/>
    </cofactor>
    <text evidence="1">The Mn(2+) ion enhances activity.</text>
</comment>
<feature type="binding site" evidence="1">
    <location>
        <position position="156"/>
    </location>
    <ligand>
        <name>Mn(2+)</name>
        <dbReference type="ChEBI" id="CHEBI:29035"/>
        <label>2</label>
    </ligand>
</feature>
<dbReference type="GO" id="GO:0046872">
    <property type="term" value="F:metal ion binding"/>
    <property type="evidence" value="ECO:0007669"/>
    <property type="project" value="UniProtKB-KW"/>
</dbReference>
<protein>
    <submittedName>
        <fullName evidence="3">Peptidase M20</fullName>
    </submittedName>
</protein>
<proteinExistence type="predicted"/>
<evidence type="ECO:0000256" key="1">
    <source>
        <dbReference type="PIRSR" id="PIRSR005962-1"/>
    </source>
</evidence>
<feature type="domain" description="Peptidase M20 dimerisation" evidence="2">
    <location>
        <begin position="206"/>
        <end position="296"/>
    </location>
</feature>
<dbReference type="Gene3D" id="3.40.630.10">
    <property type="entry name" value="Zn peptidases"/>
    <property type="match status" value="1"/>
</dbReference>
<feature type="binding site" evidence="1">
    <location>
        <position position="377"/>
    </location>
    <ligand>
        <name>Mn(2+)</name>
        <dbReference type="ChEBI" id="CHEBI:29035"/>
        <label>2</label>
    </ligand>
</feature>